<comment type="caution">
    <text evidence="2">The sequence shown here is derived from an EMBL/GenBank/DDBJ whole genome shotgun (WGS) entry which is preliminary data.</text>
</comment>
<keyword evidence="1" id="KW-0472">Membrane</keyword>
<keyword evidence="1" id="KW-1133">Transmembrane helix</keyword>
<reference evidence="2 3" key="1">
    <citation type="journal article" date="2007" name="Int. J. Syst. Evol. Microbiol.">
        <title>Paenibacillus ginsengarvi sp. nov., isolated from soil from ginseng cultivation.</title>
        <authorList>
            <person name="Yoon M.H."/>
            <person name="Ten L.N."/>
            <person name="Im W.T."/>
        </authorList>
    </citation>
    <scope>NUCLEOTIDE SEQUENCE [LARGE SCALE GENOMIC DNA]</scope>
    <source>
        <strain evidence="2 3">KCTC 13059</strain>
    </source>
</reference>
<dbReference type="AlphaFoldDB" id="A0A3B0BFS8"/>
<protein>
    <submittedName>
        <fullName evidence="2">Uncharacterized protein</fullName>
    </submittedName>
</protein>
<evidence type="ECO:0000256" key="1">
    <source>
        <dbReference type="SAM" id="Phobius"/>
    </source>
</evidence>
<name>A0A3B0BFS8_9BACL</name>
<evidence type="ECO:0000313" key="3">
    <source>
        <dbReference type="Proteomes" id="UP000282311"/>
    </source>
</evidence>
<accession>A0A3B0BFS8</accession>
<keyword evidence="1" id="KW-0812">Transmembrane</keyword>
<dbReference type="Proteomes" id="UP000282311">
    <property type="component" value="Unassembled WGS sequence"/>
</dbReference>
<keyword evidence="3" id="KW-1185">Reference proteome</keyword>
<organism evidence="2 3">
    <name type="scientific">Paenibacillus ginsengarvi</name>
    <dbReference type="NCBI Taxonomy" id="400777"/>
    <lineage>
        <taxon>Bacteria</taxon>
        <taxon>Bacillati</taxon>
        <taxon>Bacillota</taxon>
        <taxon>Bacilli</taxon>
        <taxon>Bacillales</taxon>
        <taxon>Paenibacillaceae</taxon>
        <taxon>Paenibacillus</taxon>
    </lineage>
</organism>
<sequence>MNKSVLITASSVVVLCLLLAVIYIVKDRQIMVQATSSREWVIPYNHVLELESIPDVLVIEGTVTSRTLPRHITSSRTPVDYKVMVTEVQVNRWLRKDTRSTDKHTLTILEPTYLTDNGGLFAPGQTEYPIGDYRKAEAGKTYIFYLVWAENQQAYWVAASHQGKFNVDGTDRREKELEHRLEAYRLLKQEVLERYQYK</sequence>
<dbReference type="EMBL" id="RBAH01000029">
    <property type="protein sequence ID" value="RKN71184.1"/>
    <property type="molecule type" value="Genomic_DNA"/>
</dbReference>
<evidence type="ECO:0000313" key="2">
    <source>
        <dbReference type="EMBL" id="RKN71184.1"/>
    </source>
</evidence>
<gene>
    <name evidence="2" type="ORF">D7M11_29240</name>
</gene>
<dbReference type="OrthoDB" id="2611907at2"/>
<dbReference type="RefSeq" id="WP_120750818.1">
    <property type="nucleotide sequence ID" value="NZ_RBAH01000029.1"/>
</dbReference>
<feature type="transmembrane region" description="Helical" evidence="1">
    <location>
        <begin position="6"/>
        <end position="25"/>
    </location>
</feature>
<proteinExistence type="predicted"/>